<evidence type="ECO:0000313" key="2">
    <source>
        <dbReference type="EMBL" id="EDM07856.1"/>
    </source>
</evidence>
<proteinExistence type="predicted"/>
<feature type="region of interest" description="Disordered" evidence="1">
    <location>
        <begin position="1"/>
        <end position="51"/>
    </location>
</feature>
<gene>
    <name evidence="2" type="ORF">rCG_54364</name>
</gene>
<name>A6J9M8_RAT</name>
<evidence type="ECO:0000256" key="1">
    <source>
        <dbReference type="SAM" id="MobiDB-lite"/>
    </source>
</evidence>
<feature type="region of interest" description="Disordered" evidence="1">
    <location>
        <begin position="106"/>
        <end position="127"/>
    </location>
</feature>
<accession>A6J9M8</accession>
<reference evidence="2 3" key="1">
    <citation type="submission" date="2005-09" db="EMBL/GenBank/DDBJ databases">
        <authorList>
            <person name="Mural R.J."/>
            <person name="Li P.W."/>
            <person name="Adams M.D."/>
            <person name="Amanatides P.G."/>
            <person name="Baden-Tillson H."/>
            <person name="Barnstead M."/>
            <person name="Chin S.H."/>
            <person name="Dew I."/>
            <person name="Evans C.A."/>
            <person name="Ferriera S."/>
            <person name="Flanigan M."/>
            <person name="Fosler C."/>
            <person name="Glodek A."/>
            <person name="Gu Z."/>
            <person name="Holt R.A."/>
            <person name="Jennings D."/>
            <person name="Kraft C.L."/>
            <person name="Lu F."/>
            <person name="Nguyen T."/>
            <person name="Nusskern D.R."/>
            <person name="Pfannkoch C.M."/>
            <person name="Sitter C."/>
            <person name="Sutton G.G."/>
            <person name="Venter J.C."/>
            <person name="Wang Z."/>
            <person name="Woodage T."/>
            <person name="Zheng X.H."/>
            <person name="Zhong F."/>
        </authorList>
    </citation>
    <scope>NUCLEOTIDE SEQUENCE [LARGE SCALE GENOMIC DNA]</scope>
    <source>
        <strain>BN</strain>
        <strain evidence="3">Sprague-Dawley</strain>
    </source>
</reference>
<protein>
    <submittedName>
        <fullName evidence="2">RCG54364</fullName>
    </submittedName>
</protein>
<dbReference type="AlphaFoldDB" id="A6J9M8"/>
<organism evidence="2 3">
    <name type="scientific">Rattus norvegicus</name>
    <name type="common">Rat</name>
    <dbReference type="NCBI Taxonomy" id="10116"/>
    <lineage>
        <taxon>Eukaryota</taxon>
        <taxon>Metazoa</taxon>
        <taxon>Chordata</taxon>
        <taxon>Craniata</taxon>
        <taxon>Vertebrata</taxon>
        <taxon>Euteleostomi</taxon>
        <taxon>Mammalia</taxon>
        <taxon>Eutheria</taxon>
        <taxon>Euarchontoglires</taxon>
        <taxon>Glires</taxon>
        <taxon>Rodentia</taxon>
        <taxon>Myomorpha</taxon>
        <taxon>Muroidea</taxon>
        <taxon>Muridae</taxon>
        <taxon>Murinae</taxon>
        <taxon>Rattus</taxon>
    </lineage>
</organism>
<sequence>MDGRIYLRRTSPERAENSREAPPWGHRPLPPPPPSSALPHLHSAMRQSSMTSRCALQVAQVVKHRALVLPADPAEVAEETAAACHHLGEADLLQGGDREGQCLRETENKDHEGTEATRVLELSPSQA</sequence>
<dbReference type="EMBL" id="CH473979">
    <property type="protein sequence ID" value="EDM07856.1"/>
    <property type="molecule type" value="Genomic_DNA"/>
</dbReference>
<dbReference type="Proteomes" id="UP000234681">
    <property type="component" value="Chromosome 1"/>
</dbReference>
<feature type="compositionally biased region" description="Basic and acidic residues" evidence="1">
    <location>
        <begin position="1"/>
        <end position="19"/>
    </location>
</feature>
<evidence type="ECO:0000313" key="3">
    <source>
        <dbReference type="Proteomes" id="UP000234681"/>
    </source>
</evidence>
<feature type="compositionally biased region" description="Basic and acidic residues" evidence="1">
    <location>
        <begin position="106"/>
        <end position="115"/>
    </location>
</feature>